<dbReference type="Gene3D" id="3.30.1050.10">
    <property type="entry name" value="SCP2 sterol-binding domain"/>
    <property type="match status" value="1"/>
</dbReference>
<dbReference type="EMBL" id="JAUHLN010000003">
    <property type="protein sequence ID" value="MDN4074442.1"/>
    <property type="molecule type" value="Genomic_DNA"/>
</dbReference>
<sequence length="120" mass="13471">MAKAIEEYSVQETGQKIEQVLNENPEPIKEMNVIYQYDITDEDYSFQLHLADGTAKVSVGSPDKADCTIQMSFPDFKKMLLGKLNGTVAFMSGKLKIRGDIGKAIKIESVLRQYNVVDHL</sequence>
<dbReference type="RefSeq" id="WP_290400570.1">
    <property type="nucleotide sequence ID" value="NZ_JAUHLN010000003.1"/>
</dbReference>
<name>A0ABT8E963_9BACL</name>
<dbReference type="PANTHER" id="PTHR10094">
    <property type="entry name" value="STEROL CARRIER PROTEIN 2 SCP-2 FAMILY PROTEIN"/>
    <property type="match status" value="1"/>
</dbReference>
<evidence type="ECO:0000313" key="3">
    <source>
        <dbReference type="Proteomes" id="UP001168694"/>
    </source>
</evidence>
<evidence type="ECO:0000259" key="1">
    <source>
        <dbReference type="Pfam" id="PF02036"/>
    </source>
</evidence>
<gene>
    <name evidence="2" type="ORF">QYF49_15780</name>
</gene>
<dbReference type="SUPFAM" id="SSF55718">
    <property type="entry name" value="SCP-like"/>
    <property type="match status" value="1"/>
</dbReference>
<dbReference type="InterPro" id="IPR036527">
    <property type="entry name" value="SCP2_sterol-bd_dom_sf"/>
</dbReference>
<dbReference type="InterPro" id="IPR003033">
    <property type="entry name" value="SCP2_sterol-bd_dom"/>
</dbReference>
<protein>
    <submittedName>
        <fullName evidence="2">SCP2 sterol-binding domain-containing protein</fullName>
    </submittedName>
</protein>
<organism evidence="2 3">
    <name type="scientific">Fictibacillus terranigra</name>
    <dbReference type="NCBI Taxonomy" id="3058424"/>
    <lineage>
        <taxon>Bacteria</taxon>
        <taxon>Bacillati</taxon>
        <taxon>Bacillota</taxon>
        <taxon>Bacilli</taxon>
        <taxon>Bacillales</taxon>
        <taxon>Fictibacillaceae</taxon>
        <taxon>Fictibacillus</taxon>
    </lineage>
</organism>
<proteinExistence type="predicted"/>
<comment type="caution">
    <text evidence="2">The sequence shown here is derived from an EMBL/GenBank/DDBJ whole genome shotgun (WGS) entry which is preliminary data.</text>
</comment>
<reference evidence="2" key="1">
    <citation type="submission" date="2023-06" db="EMBL/GenBank/DDBJ databases">
        <title>Draft Genome Sequences of Representative Paenibacillus Polymyxa, Bacillus cereus, Fictibacillus sp., and Brevibacillus agri Strains Isolated from Amazonian Dark Earth.</title>
        <authorList>
            <person name="Pellegrinetti T.A."/>
            <person name="Cunha I.C.M."/>
            <person name="Chaves M.G."/>
            <person name="Freitas A.S."/>
            <person name="Silva A.V.R."/>
            <person name="Tsai S.M."/>
            <person name="Mendes L.W."/>
        </authorList>
    </citation>
    <scope>NUCLEOTIDE SEQUENCE</scope>
    <source>
        <strain evidence="2">CENA-BCM004</strain>
    </source>
</reference>
<keyword evidence="3" id="KW-1185">Reference proteome</keyword>
<accession>A0ABT8E963</accession>
<evidence type="ECO:0000313" key="2">
    <source>
        <dbReference type="EMBL" id="MDN4074442.1"/>
    </source>
</evidence>
<feature type="domain" description="SCP2" evidence="1">
    <location>
        <begin position="22"/>
        <end position="111"/>
    </location>
</feature>
<dbReference type="Proteomes" id="UP001168694">
    <property type="component" value="Unassembled WGS sequence"/>
</dbReference>
<dbReference type="PANTHER" id="PTHR10094:SF25">
    <property type="entry name" value="SCP2 STEROL-BINDING DOMAIN-CONTAINING PROTEIN 1"/>
    <property type="match status" value="1"/>
</dbReference>
<dbReference type="Pfam" id="PF02036">
    <property type="entry name" value="SCP2"/>
    <property type="match status" value="1"/>
</dbReference>